<feature type="region of interest" description="Disordered" evidence="13">
    <location>
        <begin position="349"/>
        <end position="378"/>
    </location>
</feature>
<feature type="region of interest" description="Disordered" evidence="13">
    <location>
        <begin position="261"/>
        <end position="301"/>
    </location>
</feature>
<keyword evidence="10" id="KW-0206">Cytoskeleton</keyword>
<dbReference type="EMBL" id="JAUZQC010000013">
    <property type="protein sequence ID" value="KAK5860749.1"/>
    <property type="molecule type" value="Genomic_DNA"/>
</dbReference>
<proteinExistence type="inferred from homology"/>
<feature type="region of interest" description="Disordered" evidence="13">
    <location>
        <begin position="109"/>
        <end position="174"/>
    </location>
</feature>
<evidence type="ECO:0000256" key="7">
    <source>
        <dbReference type="ARBA" id="ARBA00022701"/>
    </source>
</evidence>
<evidence type="ECO:0008006" key="16">
    <source>
        <dbReference type="Google" id="ProtNLM"/>
    </source>
</evidence>
<feature type="compositionally biased region" description="Polar residues" evidence="13">
    <location>
        <begin position="113"/>
        <end position="123"/>
    </location>
</feature>
<evidence type="ECO:0000256" key="12">
    <source>
        <dbReference type="ARBA" id="ARBA00023328"/>
    </source>
</evidence>
<evidence type="ECO:0000256" key="1">
    <source>
        <dbReference type="ARBA" id="ARBA00004186"/>
    </source>
</evidence>
<keyword evidence="8" id="KW-0498">Mitosis</keyword>
<dbReference type="AlphaFoldDB" id="A0AAN7XI96"/>
<feature type="compositionally biased region" description="Low complexity" evidence="13">
    <location>
        <begin position="148"/>
        <end position="158"/>
    </location>
</feature>
<evidence type="ECO:0000256" key="10">
    <source>
        <dbReference type="ARBA" id="ARBA00023212"/>
    </source>
</evidence>
<keyword evidence="6" id="KW-0132">Cell division</keyword>
<evidence type="ECO:0000256" key="11">
    <source>
        <dbReference type="ARBA" id="ARBA00023306"/>
    </source>
</evidence>
<comment type="subcellular location">
    <subcellularLocation>
        <location evidence="2">Chromosome</location>
        <location evidence="2">Centromere</location>
        <location evidence="2">Kinetochore</location>
    </subcellularLocation>
    <subcellularLocation>
        <location evidence="1">Cytoplasm</location>
        <location evidence="1">Cytoskeleton</location>
        <location evidence="1">Spindle</location>
    </subcellularLocation>
</comment>
<keyword evidence="5" id="KW-0963">Cytoplasm</keyword>
<accession>A0AAN7XI96</accession>
<protein>
    <recommendedName>
        <fullName evidence="16">Spindle and kinetochore-associated protein 3</fullName>
    </recommendedName>
</protein>
<evidence type="ECO:0000256" key="3">
    <source>
        <dbReference type="ARBA" id="ARBA00007716"/>
    </source>
</evidence>
<sequence>MVPTVQFFAKLKKLAVTLESETFKLQHDFENRNNNDDDYDDSETTARAMKAYHHLNCDVGNLKGQIQGQVAQLKAQENDVGSFIKASRVMQQRVTKDIQVLKGHWEKYGYQAPGNTQRPSHANGQQSEAAGEESEGNEAVEEGESQEEAGGSPSSSPQRAKPPASSDVTHTPQLSDFGLSEVQLKKTLAAAEWSMKVPELSLPPPLLYTPASPPMLFTPKCALRMDDEDLQTPQLSDFGITEHTMCMNNDFTMDLFKKNVEKPQRPSEDLPTPPMNTLMERSDTQAQNLRSPEPPDFRTPGLKIEKTNGDFPQYTLPESPCGLGHLPNTPEVPAFQTPYVNRLLSTKKSAWQPGNSDEDSRLFELPSPSNGATGSKRPWEYDVPEISIMGVEDREMPEMPNLESTLGSSLQNKSAKMPRNTLECKKERTDNSLDLDGPTQNFTLGTPQLRMDYDDPSTPEMPDLSSVTQDICKVVSQVQLNSPTVAVVHPRVRTNIYKNRAVSLSAVSESEFQSLPKYLRQITLHNLNQVVQNINTFTAESEGEHTEFQMEELRRICMVGIKTPIFILCLTELKRLEHIEGAGNTSVYKLCAQH</sequence>
<keyword evidence="9" id="KW-0995">Kinetochore</keyword>
<dbReference type="GO" id="GO:0000278">
    <property type="term" value="P:mitotic cell cycle"/>
    <property type="evidence" value="ECO:0007669"/>
    <property type="project" value="TreeGrafter"/>
</dbReference>
<evidence type="ECO:0000256" key="6">
    <source>
        <dbReference type="ARBA" id="ARBA00022618"/>
    </source>
</evidence>
<evidence type="ECO:0000313" key="14">
    <source>
        <dbReference type="EMBL" id="KAK5860749.1"/>
    </source>
</evidence>
<comment type="similarity">
    <text evidence="3">Belongs to the SKA3 family.</text>
</comment>
<dbReference type="Proteomes" id="UP001346869">
    <property type="component" value="Unassembled WGS sequence"/>
</dbReference>
<dbReference type="GO" id="GO:0051301">
    <property type="term" value="P:cell division"/>
    <property type="evidence" value="ECO:0007669"/>
    <property type="project" value="UniProtKB-KW"/>
</dbReference>
<dbReference type="GO" id="GO:0000940">
    <property type="term" value="C:outer kinetochore"/>
    <property type="evidence" value="ECO:0007669"/>
    <property type="project" value="InterPro"/>
</dbReference>
<comment type="caution">
    <text evidence="14">The sequence shown here is derived from an EMBL/GenBank/DDBJ whole genome shotgun (WGS) entry which is preliminary data.</text>
</comment>
<evidence type="ECO:0000256" key="4">
    <source>
        <dbReference type="ARBA" id="ARBA00022454"/>
    </source>
</evidence>
<reference evidence="14 15" key="1">
    <citation type="journal article" date="2023" name="Genes (Basel)">
        <title>Chromosome-Level Genome Assembly and Circadian Gene Repertoire of the Patagonia Blennie Eleginops maclovinus-The Closest Ancestral Proxy of Antarctic Cryonotothenioids.</title>
        <authorList>
            <person name="Cheng C.C."/>
            <person name="Rivera-Colon A.G."/>
            <person name="Minhas B.F."/>
            <person name="Wilson L."/>
            <person name="Rayamajhi N."/>
            <person name="Vargas-Chacoff L."/>
            <person name="Catchen J.M."/>
        </authorList>
    </citation>
    <scope>NUCLEOTIDE SEQUENCE [LARGE SCALE GENOMIC DNA]</scope>
    <source>
        <strain evidence="14">JMC-PN-2008</strain>
    </source>
</reference>
<dbReference type="PANTHER" id="PTHR48118">
    <property type="entry name" value="SPINDLE AND KINETOCHORE-ASSOCIATED PROTEIN 3"/>
    <property type="match status" value="1"/>
</dbReference>
<keyword evidence="12" id="KW-0137">Centromere</keyword>
<organism evidence="14 15">
    <name type="scientific">Eleginops maclovinus</name>
    <name type="common">Patagonian blennie</name>
    <name type="synonym">Eleginus maclovinus</name>
    <dbReference type="NCBI Taxonomy" id="56733"/>
    <lineage>
        <taxon>Eukaryota</taxon>
        <taxon>Metazoa</taxon>
        <taxon>Chordata</taxon>
        <taxon>Craniata</taxon>
        <taxon>Vertebrata</taxon>
        <taxon>Euteleostomi</taxon>
        <taxon>Actinopterygii</taxon>
        <taxon>Neopterygii</taxon>
        <taxon>Teleostei</taxon>
        <taxon>Neoteleostei</taxon>
        <taxon>Acanthomorphata</taxon>
        <taxon>Eupercaria</taxon>
        <taxon>Perciformes</taxon>
        <taxon>Notothenioidei</taxon>
        <taxon>Eleginopidae</taxon>
        <taxon>Eleginops</taxon>
    </lineage>
</organism>
<evidence type="ECO:0000256" key="9">
    <source>
        <dbReference type="ARBA" id="ARBA00022838"/>
    </source>
</evidence>
<gene>
    <name evidence="14" type="ORF">PBY51_022208</name>
</gene>
<keyword evidence="15" id="KW-1185">Reference proteome</keyword>
<keyword evidence="11" id="KW-0131">Cell cycle</keyword>
<evidence type="ECO:0000256" key="8">
    <source>
        <dbReference type="ARBA" id="ARBA00022776"/>
    </source>
</evidence>
<dbReference type="GO" id="GO:0005876">
    <property type="term" value="C:spindle microtubule"/>
    <property type="evidence" value="ECO:0007669"/>
    <property type="project" value="TreeGrafter"/>
</dbReference>
<name>A0AAN7XI96_ELEMC</name>
<reference evidence="14 15" key="2">
    <citation type="journal article" date="2023" name="Mol. Biol. Evol.">
        <title>Genomics of Secondarily Temperate Adaptation in the Only Non-Antarctic Icefish.</title>
        <authorList>
            <person name="Rivera-Colon A.G."/>
            <person name="Rayamajhi N."/>
            <person name="Minhas B.F."/>
            <person name="Madrigal G."/>
            <person name="Bilyk K.T."/>
            <person name="Yoon V."/>
            <person name="Hune M."/>
            <person name="Gregory S."/>
            <person name="Cheng C.H.C."/>
            <person name="Catchen J.M."/>
        </authorList>
    </citation>
    <scope>NUCLEOTIDE SEQUENCE [LARGE SCALE GENOMIC DNA]</scope>
    <source>
        <strain evidence="14">JMC-PN-2008</strain>
    </source>
</reference>
<evidence type="ECO:0000313" key="15">
    <source>
        <dbReference type="Proteomes" id="UP001346869"/>
    </source>
</evidence>
<evidence type="ECO:0000256" key="13">
    <source>
        <dbReference type="SAM" id="MobiDB-lite"/>
    </source>
</evidence>
<evidence type="ECO:0000256" key="2">
    <source>
        <dbReference type="ARBA" id="ARBA00004629"/>
    </source>
</evidence>
<dbReference type="InterPro" id="IPR033341">
    <property type="entry name" value="SKA3"/>
</dbReference>
<dbReference type="PANTHER" id="PTHR48118:SF1">
    <property type="entry name" value="SPINDLE AND KINETOCHORE-ASSOCIATED PROTEIN 3"/>
    <property type="match status" value="1"/>
</dbReference>
<feature type="compositionally biased region" description="Acidic residues" evidence="13">
    <location>
        <begin position="130"/>
        <end position="147"/>
    </location>
</feature>
<dbReference type="GO" id="GO:0007059">
    <property type="term" value="P:chromosome segregation"/>
    <property type="evidence" value="ECO:0007669"/>
    <property type="project" value="InterPro"/>
</dbReference>
<evidence type="ECO:0000256" key="5">
    <source>
        <dbReference type="ARBA" id="ARBA00022490"/>
    </source>
</evidence>
<dbReference type="Gene3D" id="6.10.250.1400">
    <property type="match status" value="1"/>
</dbReference>
<keyword evidence="7" id="KW-0493">Microtubule</keyword>
<keyword evidence="4" id="KW-0158">Chromosome</keyword>